<gene>
    <name evidence="6" type="ORF">CO185_01025</name>
</gene>
<feature type="transmembrane region" description="Helical" evidence="5">
    <location>
        <begin position="232"/>
        <end position="249"/>
    </location>
</feature>
<comment type="subcellular location">
    <subcellularLocation>
        <location evidence="1">Membrane</location>
        <topology evidence="1">Multi-pass membrane protein</topology>
    </subcellularLocation>
</comment>
<dbReference type="Pfam" id="PF02535">
    <property type="entry name" value="Zip"/>
    <property type="match status" value="1"/>
</dbReference>
<organism evidence="6 7">
    <name type="scientific">Candidatus Zambryskibacteria bacterium CG_4_9_14_3_um_filter_42_15</name>
    <dbReference type="NCBI Taxonomy" id="1975112"/>
    <lineage>
        <taxon>Bacteria</taxon>
        <taxon>Candidatus Zambryskiibacteriota</taxon>
    </lineage>
</organism>
<sequence>MIEILLYSFLIMLASLVGVFSIWHRAGEVIERNLSLLVSFSAGVFIIIAYQLGFEAVEHSGSLTSGLAWVISGALGFWLLFKLIPLSHHHHDEAHEARHHSRLDVRRIMASDAFHNIGDGIVLAASLAVSSSLAFFATLSIFVHELVQEMSEFFVLKQGGYSTKKALALNFTISSTILFGSIGGFFLLESFEAFEVPLLGLTSGAFLVVVLQDLIPHSIRESKYNQLYGKHLIWFLFGLVLMLAIGALLPHE</sequence>
<evidence type="ECO:0000256" key="2">
    <source>
        <dbReference type="ARBA" id="ARBA00022692"/>
    </source>
</evidence>
<name>A0A2M7WSY6_9BACT</name>
<feature type="transmembrane region" description="Helical" evidence="5">
    <location>
        <begin position="35"/>
        <end position="54"/>
    </location>
</feature>
<feature type="transmembrane region" description="Helical" evidence="5">
    <location>
        <begin position="66"/>
        <end position="84"/>
    </location>
</feature>
<dbReference type="GO" id="GO:0016020">
    <property type="term" value="C:membrane"/>
    <property type="evidence" value="ECO:0007669"/>
    <property type="project" value="UniProtKB-SubCell"/>
</dbReference>
<evidence type="ECO:0000256" key="5">
    <source>
        <dbReference type="SAM" id="Phobius"/>
    </source>
</evidence>
<evidence type="ECO:0000313" key="6">
    <source>
        <dbReference type="EMBL" id="PJA32996.1"/>
    </source>
</evidence>
<proteinExistence type="predicted"/>
<dbReference type="GO" id="GO:0046873">
    <property type="term" value="F:metal ion transmembrane transporter activity"/>
    <property type="evidence" value="ECO:0007669"/>
    <property type="project" value="InterPro"/>
</dbReference>
<evidence type="ECO:0000256" key="1">
    <source>
        <dbReference type="ARBA" id="ARBA00004141"/>
    </source>
</evidence>
<keyword evidence="2 5" id="KW-0812">Transmembrane</keyword>
<feature type="transmembrane region" description="Helical" evidence="5">
    <location>
        <begin position="5"/>
        <end position="23"/>
    </location>
</feature>
<evidence type="ECO:0000313" key="7">
    <source>
        <dbReference type="Proteomes" id="UP000230758"/>
    </source>
</evidence>
<dbReference type="EMBL" id="PFXF01000015">
    <property type="protein sequence ID" value="PJA32996.1"/>
    <property type="molecule type" value="Genomic_DNA"/>
</dbReference>
<reference evidence="7" key="1">
    <citation type="submission" date="2017-09" db="EMBL/GenBank/DDBJ databases">
        <title>Depth-based differentiation of microbial function through sediment-hosted aquifers and enrichment of novel symbionts in the deep terrestrial subsurface.</title>
        <authorList>
            <person name="Probst A.J."/>
            <person name="Ladd B."/>
            <person name="Jarett J.K."/>
            <person name="Geller-Mcgrath D.E."/>
            <person name="Sieber C.M.K."/>
            <person name="Emerson J.B."/>
            <person name="Anantharaman K."/>
            <person name="Thomas B.C."/>
            <person name="Malmstrom R."/>
            <person name="Stieglmeier M."/>
            <person name="Klingl A."/>
            <person name="Woyke T."/>
            <person name="Ryan C.M."/>
            <person name="Banfield J.F."/>
        </authorList>
    </citation>
    <scope>NUCLEOTIDE SEQUENCE [LARGE SCALE GENOMIC DNA]</scope>
</reference>
<keyword evidence="3 5" id="KW-1133">Transmembrane helix</keyword>
<evidence type="ECO:0000256" key="4">
    <source>
        <dbReference type="ARBA" id="ARBA00023136"/>
    </source>
</evidence>
<dbReference type="PANTHER" id="PTHR16950:SF16">
    <property type="entry name" value="ZINC TRANSPORTER ZIP13"/>
    <property type="match status" value="1"/>
</dbReference>
<evidence type="ECO:0008006" key="8">
    <source>
        <dbReference type="Google" id="ProtNLM"/>
    </source>
</evidence>
<comment type="caution">
    <text evidence="6">The sequence shown here is derived from an EMBL/GenBank/DDBJ whole genome shotgun (WGS) entry which is preliminary data.</text>
</comment>
<dbReference type="PANTHER" id="PTHR16950">
    <property type="entry name" value="ZINC TRANSPORTER SLC39A7 HISTIDINE-RICH MEMBRANE PROTEIN KE4"/>
    <property type="match status" value="1"/>
</dbReference>
<protein>
    <recommendedName>
        <fullName evidence="8">ZIP family metal transporter</fullName>
    </recommendedName>
</protein>
<feature type="transmembrane region" description="Helical" evidence="5">
    <location>
        <begin position="121"/>
        <end position="147"/>
    </location>
</feature>
<keyword evidence="4 5" id="KW-0472">Membrane</keyword>
<dbReference type="AlphaFoldDB" id="A0A2M7WSY6"/>
<feature type="transmembrane region" description="Helical" evidence="5">
    <location>
        <begin position="167"/>
        <end position="188"/>
    </location>
</feature>
<accession>A0A2M7WSY6</accession>
<feature type="transmembrane region" description="Helical" evidence="5">
    <location>
        <begin position="194"/>
        <end position="211"/>
    </location>
</feature>
<dbReference type="InterPro" id="IPR003689">
    <property type="entry name" value="ZIP"/>
</dbReference>
<evidence type="ECO:0000256" key="3">
    <source>
        <dbReference type="ARBA" id="ARBA00022989"/>
    </source>
</evidence>
<dbReference type="Proteomes" id="UP000230758">
    <property type="component" value="Unassembled WGS sequence"/>
</dbReference>